<dbReference type="AlphaFoldDB" id="A0A7K3WBY6"/>
<keyword evidence="2" id="KW-0472">Membrane</keyword>
<dbReference type="RefSeq" id="WP_152730224.1">
    <property type="nucleotide sequence ID" value="NZ_JAABOZ010000005.1"/>
</dbReference>
<sequence>MTAGPQPPYGQQPPDGQSGHGPSGYGPPPGPGGSWGAAPPPPEPTRSTTPTARPSTVRTGIYALVANVVIGLLASVLTFGSLDSLAEDAARDGGISVADARTAVVIGAVIGLVFVALYCVVLWFAWQGRNWARIVLFVLGGLSLLFGLLGLASAGGVQLLLSVVQLVLLAVGIVYLALKPSSEWYRAEKQRRSGAQY</sequence>
<reference evidence="3 4" key="1">
    <citation type="submission" date="2020-02" db="EMBL/GenBank/DDBJ databases">
        <title>The whole genome sequence of CPCC 205119.</title>
        <authorList>
            <person name="Jiang Z."/>
        </authorList>
    </citation>
    <scope>NUCLEOTIDE SEQUENCE [LARGE SCALE GENOMIC DNA]</scope>
    <source>
        <strain evidence="3 4">CPCC 205119</strain>
    </source>
</reference>
<organism evidence="3 4">
    <name type="scientific">Goekera deserti</name>
    <dbReference type="NCBI Taxonomy" id="2497753"/>
    <lineage>
        <taxon>Bacteria</taxon>
        <taxon>Bacillati</taxon>
        <taxon>Actinomycetota</taxon>
        <taxon>Actinomycetes</taxon>
        <taxon>Geodermatophilales</taxon>
        <taxon>Geodermatophilaceae</taxon>
        <taxon>Goekera</taxon>
    </lineage>
</organism>
<gene>
    <name evidence="3" type="ORF">G1H19_03310</name>
</gene>
<feature type="compositionally biased region" description="Pro residues" evidence="1">
    <location>
        <begin position="1"/>
        <end position="11"/>
    </location>
</feature>
<keyword evidence="2" id="KW-1133">Transmembrane helix</keyword>
<evidence type="ECO:0000313" key="3">
    <source>
        <dbReference type="EMBL" id="NEL53043.1"/>
    </source>
</evidence>
<dbReference type="EMBL" id="JAAGWK010000005">
    <property type="protein sequence ID" value="NEL53043.1"/>
    <property type="molecule type" value="Genomic_DNA"/>
</dbReference>
<keyword evidence="2" id="KW-0812">Transmembrane</keyword>
<dbReference type="Proteomes" id="UP000470470">
    <property type="component" value="Unassembled WGS sequence"/>
</dbReference>
<evidence type="ECO:0000313" key="4">
    <source>
        <dbReference type="Proteomes" id="UP000470470"/>
    </source>
</evidence>
<feature type="transmembrane region" description="Helical" evidence="2">
    <location>
        <begin position="131"/>
        <end position="153"/>
    </location>
</feature>
<name>A0A7K3WBY6_9ACTN</name>
<proteinExistence type="predicted"/>
<feature type="region of interest" description="Disordered" evidence="1">
    <location>
        <begin position="1"/>
        <end position="54"/>
    </location>
</feature>
<comment type="caution">
    <text evidence="3">The sequence shown here is derived from an EMBL/GenBank/DDBJ whole genome shotgun (WGS) entry which is preliminary data.</text>
</comment>
<evidence type="ECO:0000256" key="1">
    <source>
        <dbReference type="SAM" id="MobiDB-lite"/>
    </source>
</evidence>
<feature type="transmembrane region" description="Helical" evidence="2">
    <location>
        <begin position="61"/>
        <end position="82"/>
    </location>
</feature>
<accession>A0A7K3WBY6</accession>
<feature type="transmembrane region" description="Helical" evidence="2">
    <location>
        <begin position="102"/>
        <end position="124"/>
    </location>
</feature>
<feature type="compositionally biased region" description="Low complexity" evidence="1">
    <location>
        <begin position="45"/>
        <end position="54"/>
    </location>
</feature>
<evidence type="ECO:0000256" key="2">
    <source>
        <dbReference type="SAM" id="Phobius"/>
    </source>
</evidence>
<protein>
    <submittedName>
        <fullName evidence="3">Uncharacterized protein</fullName>
    </submittedName>
</protein>
<feature type="transmembrane region" description="Helical" evidence="2">
    <location>
        <begin position="159"/>
        <end position="178"/>
    </location>
</feature>
<keyword evidence="4" id="KW-1185">Reference proteome</keyword>